<dbReference type="Proteomes" id="UP000694501">
    <property type="component" value="Unassembled WGS sequence"/>
</dbReference>
<feature type="domain" description="HTH lysR-type" evidence="5">
    <location>
        <begin position="1"/>
        <end position="58"/>
    </location>
</feature>
<keyword evidence="3" id="KW-0238">DNA-binding</keyword>
<dbReference type="GO" id="GO:0003700">
    <property type="term" value="F:DNA-binding transcription factor activity"/>
    <property type="evidence" value="ECO:0007669"/>
    <property type="project" value="InterPro"/>
</dbReference>
<protein>
    <submittedName>
        <fullName evidence="6">LysR family transcriptional regulator</fullName>
    </submittedName>
</protein>
<dbReference type="EMBL" id="JAELVF020000004">
    <property type="protein sequence ID" value="MBU7600494.1"/>
    <property type="molecule type" value="Genomic_DNA"/>
</dbReference>
<reference evidence="6" key="1">
    <citation type="submission" date="2021-06" db="EMBL/GenBank/DDBJ databases">
        <title>Sequencing of actinobacteria type strains.</title>
        <authorList>
            <person name="Nguyen G.-S."/>
            <person name="Wentzel A."/>
        </authorList>
    </citation>
    <scope>NUCLEOTIDE SEQUENCE</scope>
    <source>
        <strain evidence="6">P38-E01</strain>
    </source>
</reference>
<dbReference type="InterPro" id="IPR000847">
    <property type="entry name" value="LysR_HTH_N"/>
</dbReference>
<dbReference type="PROSITE" id="PS50931">
    <property type="entry name" value="HTH_LYSR"/>
    <property type="match status" value="1"/>
</dbReference>
<evidence type="ECO:0000256" key="2">
    <source>
        <dbReference type="ARBA" id="ARBA00023015"/>
    </source>
</evidence>
<dbReference type="SUPFAM" id="SSF46785">
    <property type="entry name" value="Winged helix' DNA-binding domain"/>
    <property type="match status" value="1"/>
</dbReference>
<dbReference type="InterPro" id="IPR036390">
    <property type="entry name" value="WH_DNA-bd_sf"/>
</dbReference>
<evidence type="ECO:0000313" key="6">
    <source>
        <dbReference type="EMBL" id="MBU7600494.1"/>
    </source>
</evidence>
<evidence type="ECO:0000256" key="4">
    <source>
        <dbReference type="ARBA" id="ARBA00023163"/>
    </source>
</evidence>
<dbReference type="Pfam" id="PF00126">
    <property type="entry name" value="HTH_1"/>
    <property type="match status" value="1"/>
</dbReference>
<dbReference type="Pfam" id="PF03466">
    <property type="entry name" value="LysR_substrate"/>
    <property type="match status" value="1"/>
</dbReference>
<dbReference type="Gene3D" id="1.10.10.10">
    <property type="entry name" value="Winged helix-like DNA-binding domain superfamily/Winged helix DNA-binding domain"/>
    <property type="match status" value="1"/>
</dbReference>
<sequence>MDVEALRTFVTVAGTGHFQAAADELGVSQQAVSKRIAALERRLEVVLVVRTPRGSRLSPDGQVLLPHARAAVAAVERAEQSVRPGSRPLRIDVLNRRILPAQAVHRFYRSRPGTELDAVTLSEANAGQAARAVLDGTVDASFRALPADRVPAGLSIERLLDAPLELLVGPGHPLAGSPGVTPTDLVGHRIWIPGIAPGTEWASFHRSLAETFGLSIDALGPHFGDEALMDALAESASLATLVGGGDRYLWPQTHDLRRIPLHDPTPVYPHLLLFRSGDRHPVLTALRDHLRTAAPQAPQEVWMPEWVAG</sequence>
<dbReference type="GO" id="GO:0032993">
    <property type="term" value="C:protein-DNA complex"/>
    <property type="evidence" value="ECO:0007669"/>
    <property type="project" value="TreeGrafter"/>
</dbReference>
<proteinExistence type="inferred from homology"/>
<dbReference type="Gene3D" id="3.40.190.290">
    <property type="match status" value="1"/>
</dbReference>
<dbReference type="InterPro" id="IPR005119">
    <property type="entry name" value="LysR_subst-bd"/>
</dbReference>
<keyword evidence="7" id="KW-1185">Reference proteome</keyword>
<name>A0A949JKL5_9ACTN</name>
<comment type="caution">
    <text evidence="6">The sequence shown here is derived from an EMBL/GenBank/DDBJ whole genome shotgun (WGS) entry which is preliminary data.</text>
</comment>
<keyword evidence="4" id="KW-0804">Transcription</keyword>
<dbReference type="SUPFAM" id="SSF53850">
    <property type="entry name" value="Periplasmic binding protein-like II"/>
    <property type="match status" value="1"/>
</dbReference>
<accession>A0A949JKL5</accession>
<dbReference type="GO" id="GO:0003677">
    <property type="term" value="F:DNA binding"/>
    <property type="evidence" value="ECO:0007669"/>
    <property type="project" value="UniProtKB-KW"/>
</dbReference>
<gene>
    <name evidence="6" type="ORF">JGS22_023410</name>
</gene>
<evidence type="ECO:0000256" key="1">
    <source>
        <dbReference type="ARBA" id="ARBA00009437"/>
    </source>
</evidence>
<dbReference type="PRINTS" id="PR00039">
    <property type="entry name" value="HTHLYSR"/>
</dbReference>
<evidence type="ECO:0000256" key="3">
    <source>
        <dbReference type="ARBA" id="ARBA00023125"/>
    </source>
</evidence>
<dbReference type="AlphaFoldDB" id="A0A949JKL5"/>
<dbReference type="FunFam" id="1.10.10.10:FF:000001">
    <property type="entry name" value="LysR family transcriptional regulator"/>
    <property type="match status" value="1"/>
</dbReference>
<keyword evidence="2" id="KW-0805">Transcription regulation</keyword>
<evidence type="ECO:0000313" key="7">
    <source>
        <dbReference type="Proteomes" id="UP000694501"/>
    </source>
</evidence>
<dbReference type="RefSeq" id="WP_211038397.1">
    <property type="nucleotide sequence ID" value="NZ_JAELVF020000004.1"/>
</dbReference>
<organism evidence="6 7">
    <name type="scientific">Streptomyces tardus</name>
    <dbReference type="NCBI Taxonomy" id="2780544"/>
    <lineage>
        <taxon>Bacteria</taxon>
        <taxon>Bacillati</taxon>
        <taxon>Actinomycetota</taxon>
        <taxon>Actinomycetes</taxon>
        <taxon>Kitasatosporales</taxon>
        <taxon>Streptomycetaceae</taxon>
        <taxon>Streptomyces</taxon>
    </lineage>
</organism>
<evidence type="ECO:0000259" key="5">
    <source>
        <dbReference type="PROSITE" id="PS50931"/>
    </source>
</evidence>
<dbReference type="PANTHER" id="PTHR30346:SF0">
    <property type="entry name" value="HCA OPERON TRANSCRIPTIONAL ACTIVATOR HCAR"/>
    <property type="match status" value="1"/>
</dbReference>
<dbReference type="InterPro" id="IPR036388">
    <property type="entry name" value="WH-like_DNA-bd_sf"/>
</dbReference>
<dbReference type="PANTHER" id="PTHR30346">
    <property type="entry name" value="TRANSCRIPTIONAL DUAL REGULATOR HCAR-RELATED"/>
    <property type="match status" value="1"/>
</dbReference>
<comment type="similarity">
    <text evidence="1">Belongs to the LysR transcriptional regulatory family.</text>
</comment>